<dbReference type="InterPro" id="IPR050683">
    <property type="entry name" value="Bact_Polysacc_Export_ATP-bd"/>
</dbReference>
<dbReference type="InterPro" id="IPR015860">
    <property type="entry name" value="ABC_transpr_TagH-like"/>
</dbReference>
<dbReference type="PATRIC" id="fig|42253.5.peg.4586"/>
<comment type="similarity">
    <text evidence="1">Belongs to the ABC transporter superfamily.</text>
</comment>
<dbReference type="PANTHER" id="PTHR46743">
    <property type="entry name" value="TEICHOIC ACIDS EXPORT ATP-BINDING PROTEIN TAGH"/>
    <property type="match status" value="1"/>
</dbReference>
<keyword evidence="3" id="KW-0547">Nucleotide-binding</keyword>
<evidence type="ECO:0000259" key="5">
    <source>
        <dbReference type="PROSITE" id="PS50893"/>
    </source>
</evidence>
<feature type="domain" description="ABC transporter" evidence="5">
    <location>
        <begin position="23"/>
        <end position="252"/>
    </location>
</feature>
<organism evidence="6 7">
    <name type="scientific">Nitrospira moscoviensis</name>
    <dbReference type="NCBI Taxonomy" id="42253"/>
    <lineage>
        <taxon>Bacteria</taxon>
        <taxon>Pseudomonadati</taxon>
        <taxon>Nitrospirota</taxon>
        <taxon>Nitrospiria</taxon>
        <taxon>Nitrospirales</taxon>
        <taxon>Nitrospiraceae</taxon>
        <taxon>Nitrospira</taxon>
    </lineage>
</organism>
<evidence type="ECO:0000256" key="2">
    <source>
        <dbReference type="ARBA" id="ARBA00022448"/>
    </source>
</evidence>
<dbReference type="STRING" id="42253.NITMOv2_4651"/>
<dbReference type="PROSITE" id="PS50893">
    <property type="entry name" value="ABC_TRANSPORTER_2"/>
    <property type="match status" value="1"/>
</dbReference>
<dbReference type="CDD" id="cd03220">
    <property type="entry name" value="ABC_KpsT_Wzt"/>
    <property type="match status" value="1"/>
</dbReference>
<dbReference type="Pfam" id="PF00005">
    <property type="entry name" value="ABC_tran"/>
    <property type="match status" value="1"/>
</dbReference>
<dbReference type="InterPro" id="IPR003439">
    <property type="entry name" value="ABC_transporter-like_ATP-bd"/>
</dbReference>
<dbReference type="Gene3D" id="3.40.50.300">
    <property type="entry name" value="P-loop containing nucleotide triphosphate hydrolases"/>
    <property type="match status" value="1"/>
</dbReference>
<keyword evidence="7" id="KW-1185">Reference proteome</keyword>
<dbReference type="EMBL" id="CP011801">
    <property type="protein sequence ID" value="ALA61022.1"/>
    <property type="molecule type" value="Genomic_DNA"/>
</dbReference>
<evidence type="ECO:0000256" key="3">
    <source>
        <dbReference type="ARBA" id="ARBA00022741"/>
    </source>
</evidence>
<keyword evidence="2" id="KW-0813">Transport</keyword>
<dbReference type="SUPFAM" id="SSF52540">
    <property type="entry name" value="P-loop containing nucleoside triphosphate hydrolases"/>
    <property type="match status" value="1"/>
</dbReference>
<evidence type="ECO:0000256" key="4">
    <source>
        <dbReference type="ARBA" id="ARBA00022840"/>
    </source>
</evidence>
<dbReference type="KEGG" id="nmv:NITMOv2_4651"/>
<dbReference type="Proteomes" id="UP000069205">
    <property type="component" value="Chromosome"/>
</dbReference>
<dbReference type="PANTHER" id="PTHR46743:SF2">
    <property type="entry name" value="TEICHOIC ACIDS EXPORT ATP-BINDING PROTEIN TAGH"/>
    <property type="match status" value="1"/>
</dbReference>
<dbReference type="GO" id="GO:0016020">
    <property type="term" value="C:membrane"/>
    <property type="evidence" value="ECO:0007669"/>
    <property type="project" value="InterPro"/>
</dbReference>
<dbReference type="InterPro" id="IPR027417">
    <property type="entry name" value="P-loop_NTPase"/>
</dbReference>
<evidence type="ECO:0000313" key="6">
    <source>
        <dbReference type="EMBL" id="ALA61022.1"/>
    </source>
</evidence>
<dbReference type="GO" id="GO:0140359">
    <property type="term" value="F:ABC-type transporter activity"/>
    <property type="evidence" value="ECO:0007669"/>
    <property type="project" value="InterPro"/>
</dbReference>
<sequence>MAWIHADRMVVEFPLYSVGQRSFRQQLIHSATGGRIGRRGDVTVVRALDDVSFRLGPGDRLGLWGHNGSGKTTLLRAIAGVYPPVSGRLDVSGRIASLIDLNLGMDGDASGIENIRMRGVLLGLSRREADRLLDDVAEFTELGEFLSMPVRTYSSGMHMRLGFAISTAVDADIVLMDEWLSVGDADFQKRAQDRLARFLARSKILVLASHSEPLLKDMCTRIVHLDHGRIQHTWEQRPAHGCEPMERSEESWRR</sequence>
<reference evidence="6 7" key="1">
    <citation type="journal article" date="2015" name="Proc. Natl. Acad. Sci. U.S.A.">
        <title>Expanded metabolic versatility of ubiquitous nitrite-oxidizing bacteria from the genus Nitrospira.</title>
        <authorList>
            <person name="Koch H."/>
            <person name="Lucker S."/>
            <person name="Albertsen M."/>
            <person name="Kitzinger K."/>
            <person name="Herbold C."/>
            <person name="Spieck E."/>
            <person name="Nielsen P.H."/>
            <person name="Wagner M."/>
            <person name="Daims H."/>
        </authorList>
    </citation>
    <scope>NUCLEOTIDE SEQUENCE [LARGE SCALE GENOMIC DNA]</scope>
    <source>
        <strain evidence="6 7">NSP M-1</strain>
    </source>
</reference>
<dbReference type="GO" id="GO:0005524">
    <property type="term" value="F:ATP binding"/>
    <property type="evidence" value="ECO:0007669"/>
    <property type="project" value="UniProtKB-KW"/>
</dbReference>
<dbReference type="InterPro" id="IPR003593">
    <property type="entry name" value="AAA+_ATPase"/>
</dbReference>
<dbReference type="GO" id="GO:0016887">
    <property type="term" value="F:ATP hydrolysis activity"/>
    <property type="evidence" value="ECO:0007669"/>
    <property type="project" value="InterPro"/>
</dbReference>
<gene>
    <name evidence="6" type="primary">rfbE</name>
    <name evidence="6" type="ORF">NITMOv2_4651</name>
</gene>
<accession>A0A0K2GK91</accession>
<evidence type="ECO:0000313" key="7">
    <source>
        <dbReference type="Proteomes" id="UP000069205"/>
    </source>
</evidence>
<name>A0A0K2GK91_NITMO</name>
<dbReference type="SMART" id="SM00382">
    <property type="entry name" value="AAA"/>
    <property type="match status" value="1"/>
</dbReference>
<keyword evidence="4 6" id="KW-0067">ATP-binding</keyword>
<dbReference type="RefSeq" id="WP_053381786.1">
    <property type="nucleotide sequence ID" value="NZ_CP011801.1"/>
</dbReference>
<evidence type="ECO:0000256" key="1">
    <source>
        <dbReference type="ARBA" id="ARBA00005417"/>
    </source>
</evidence>
<proteinExistence type="inferred from homology"/>
<protein>
    <submittedName>
        <fullName evidence="6">O-antigen export system ATP-binding protein RfbE</fullName>
    </submittedName>
</protein>
<dbReference type="AlphaFoldDB" id="A0A0K2GK91"/>
<dbReference type="OrthoDB" id="9778870at2"/>